<evidence type="ECO:0000256" key="2">
    <source>
        <dbReference type="ARBA" id="ARBA00019062"/>
    </source>
</evidence>
<evidence type="ECO:0000313" key="10">
    <source>
        <dbReference type="Proteomes" id="UP001209570"/>
    </source>
</evidence>
<evidence type="ECO:0000256" key="5">
    <source>
        <dbReference type="ARBA" id="ARBA00033464"/>
    </source>
</evidence>
<keyword evidence="3" id="KW-0539">Nucleus</keyword>
<dbReference type="PANTHER" id="PTHR13383">
    <property type="entry name" value="RIBONUCLEASE H2 SUBUNIT B"/>
    <property type="match status" value="1"/>
</dbReference>
<dbReference type="Pfam" id="PF17745">
    <property type="entry name" value="Ydr279_N"/>
    <property type="match status" value="1"/>
</dbReference>
<evidence type="ECO:0000256" key="4">
    <source>
        <dbReference type="ARBA" id="ARBA00024778"/>
    </source>
</evidence>
<dbReference type="GO" id="GO:0005654">
    <property type="term" value="C:nucleoplasm"/>
    <property type="evidence" value="ECO:0007669"/>
    <property type="project" value="TreeGrafter"/>
</dbReference>
<feature type="domain" description="Ribonuclease H2 subunit B wHTH" evidence="7">
    <location>
        <begin position="93"/>
        <end position="242"/>
    </location>
</feature>
<organism evidence="9 10">
    <name type="scientific">Pythium insidiosum</name>
    <name type="common">Pythiosis disease agent</name>
    <dbReference type="NCBI Taxonomy" id="114742"/>
    <lineage>
        <taxon>Eukaryota</taxon>
        <taxon>Sar</taxon>
        <taxon>Stramenopiles</taxon>
        <taxon>Oomycota</taxon>
        <taxon>Peronosporomycetes</taxon>
        <taxon>Pythiales</taxon>
        <taxon>Pythiaceae</taxon>
        <taxon>Pythium</taxon>
    </lineage>
</organism>
<reference evidence="9" key="1">
    <citation type="submission" date="2021-12" db="EMBL/GenBank/DDBJ databases">
        <title>Prjna785345.</title>
        <authorList>
            <person name="Rujirawat T."/>
            <person name="Krajaejun T."/>
        </authorList>
    </citation>
    <scope>NUCLEOTIDE SEQUENCE</scope>
    <source>
        <strain evidence="9">Pi057C3</strain>
    </source>
</reference>
<evidence type="ECO:0000259" key="7">
    <source>
        <dbReference type="Pfam" id="PF09468"/>
    </source>
</evidence>
<evidence type="ECO:0000256" key="1">
    <source>
        <dbReference type="ARBA" id="ARBA00004123"/>
    </source>
</evidence>
<comment type="function">
    <text evidence="4">Non catalytic subunit of RNase H2, an endonuclease that specifically degrades the RNA of RNA:DNA hybrids. Participates in DNA replication, possibly by mediating the removal of lagging-strand Okazaki fragment RNA primers during DNA replication. Mediates the excision of single ribonucleotides from DNA:RNA duplexes.</text>
</comment>
<comment type="caution">
    <text evidence="9">The sequence shown here is derived from an EMBL/GenBank/DDBJ whole genome shotgun (WGS) entry which is preliminary data.</text>
</comment>
<dbReference type="GO" id="GO:0032299">
    <property type="term" value="C:ribonuclease H2 complex"/>
    <property type="evidence" value="ECO:0007669"/>
    <property type="project" value="InterPro"/>
</dbReference>
<dbReference type="EMBL" id="JAKCXM010000021">
    <property type="protein sequence ID" value="KAJ0407457.1"/>
    <property type="molecule type" value="Genomic_DNA"/>
</dbReference>
<sequence>MGRRFVAIAPTLPATTRLDRFHAEATDAPLYSIVSWVTSQASRQLALEPASLRLLEIQRIGSSADKNRSWFVGNHVQQDGSLVVLTPMDPLFVLLHAVHLQRDRFVSTYDLLTQQNNAWWLRLAPALSLQSIERLCDVQSVGDDAVDNLYVRANDKKATEWLAAKAKSLHPAHRVARVLAANANNAENAGAVDTKFVLPGQQSAKPAEPSATEDASVVAPHYLREAISLIADYTPAGLVDKLYTELDLSRAPATGSAPASASAPAEASLESIRRFDRRLNSEQTTPNNKRPASAQTSAKKKSKLDAVDRSGMKSIASFFGKK</sequence>
<dbReference type="PANTHER" id="PTHR13383:SF11">
    <property type="entry name" value="RIBONUCLEASE H2 SUBUNIT B"/>
    <property type="match status" value="1"/>
</dbReference>
<evidence type="ECO:0000259" key="8">
    <source>
        <dbReference type="Pfam" id="PF17745"/>
    </source>
</evidence>
<dbReference type="Gene3D" id="1.10.20.120">
    <property type="match status" value="1"/>
</dbReference>
<name>A0AAD5QBZ7_PYTIN</name>
<feature type="compositionally biased region" description="Low complexity" evidence="6">
    <location>
        <begin position="253"/>
        <end position="268"/>
    </location>
</feature>
<feature type="domain" description="Rnh202 triple barrel" evidence="8">
    <location>
        <begin position="38"/>
        <end position="89"/>
    </location>
</feature>
<dbReference type="InterPro" id="IPR019024">
    <property type="entry name" value="RNase_H2_suB_wHTH"/>
</dbReference>
<evidence type="ECO:0000313" key="9">
    <source>
        <dbReference type="EMBL" id="KAJ0407457.1"/>
    </source>
</evidence>
<dbReference type="Pfam" id="PF09468">
    <property type="entry name" value="RNase_H2-Ydr279"/>
    <property type="match status" value="1"/>
</dbReference>
<keyword evidence="10" id="KW-1185">Reference proteome</keyword>
<proteinExistence type="predicted"/>
<dbReference type="Proteomes" id="UP001209570">
    <property type="component" value="Unassembled WGS sequence"/>
</dbReference>
<protein>
    <recommendedName>
        <fullName evidence="2">Ribonuclease H2 subunit B</fullName>
    </recommendedName>
    <alternativeName>
        <fullName evidence="5">Ribonuclease HI subunit B</fullName>
    </alternativeName>
</protein>
<evidence type="ECO:0000256" key="6">
    <source>
        <dbReference type="SAM" id="MobiDB-lite"/>
    </source>
</evidence>
<accession>A0AAD5QBZ7</accession>
<dbReference type="GO" id="GO:0006401">
    <property type="term" value="P:RNA catabolic process"/>
    <property type="evidence" value="ECO:0007669"/>
    <property type="project" value="TreeGrafter"/>
</dbReference>
<gene>
    <name evidence="9" type="ORF">P43SY_004998</name>
</gene>
<dbReference type="AlphaFoldDB" id="A0AAD5QBZ7"/>
<feature type="region of interest" description="Disordered" evidence="6">
    <location>
        <begin position="253"/>
        <end position="308"/>
    </location>
</feature>
<dbReference type="InterPro" id="IPR040456">
    <property type="entry name" value="RNase_H2_suB"/>
</dbReference>
<dbReference type="Gene3D" id="2.20.25.530">
    <property type="match status" value="1"/>
</dbReference>
<comment type="subcellular location">
    <subcellularLocation>
        <location evidence="1">Nucleus</location>
    </subcellularLocation>
</comment>
<feature type="compositionally biased region" description="Basic and acidic residues" evidence="6">
    <location>
        <begin position="271"/>
        <end position="280"/>
    </location>
</feature>
<feature type="compositionally biased region" description="Polar residues" evidence="6">
    <location>
        <begin position="281"/>
        <end position="290"/>
    </location>
</feature>
<dbReference type="InterPro" id="IPR041195">
    <property type="entry name" value="Rnh202_N"/>
</dbReference>
<evidence type="ECO:0000256" key="3">
    <source>
        <dbReference type="ARBA" id="ARBA00023242"/>
    </source>
</evidence>